<feature type="region of interest" description="Disordered" evidence="1">
    <location>
        <begin position="24"/>
        <end position="73"/>
    </location>
</feature>
<sequence length="240" mass="26358">MAAQQPISPQSLPVDSPIEHLFDFDALSEPSPPDGLPSEPSPQLSSVTSEQLITPTFSPGNGLPPYNPAGGDTAHLQWLDEELAKYNFPEYPDSGFSNLFAFDSLNPRVLQGASPINNLGPKWPNHMPSPAQSQGSVPGIDPHLFSADTLSPGLPSFDDMEESDDDDEEEEEEEEERTGRSMGSRRGAPAGGISKKTASSIKGKEPKKERKELTLEEYKKLDPKSKRQERNKRSAQKFRE</sequence>
<reference evidence="2 3" key="1">
    <citation type="journal article" date="2016" name="Mol. Biol. Evol.">
        <title>Comparative Genomics of Early-Diverging Mushroom-Forming Fungi Provides Insights into the Origins of Lignocellulose Decay Capabilities.</title>
        <authorList>
            <person name="Nagy L.G."/>
            <person name="Riley R."/>
            <person name="Tritt A."/>
            <person name="Adam C."/>
            <person name="Daum C."/>
            <person name="Floudas D."/>
            <person name="Sun H."/>
            <person name="Yadav J.S."/>
            <person name="Pangilinan J."/>
            <person name="Larsson K.H."/>
            <person name="Matsuura K."/>
            <person name="Barry K."/>
            <person name="Labutti K."/>
            <person name="Kuo R."/>
            <person name="Ohm R.A."/>
            <person name="Bhattacharya S.S."/>
            <person name="Shirouzu T."/>
            <person name="Yoshinaga Y."/>
            <person name="Martin F.M."/>
            <person name="Grigoriev I.V."/>
            <person name="Hibbett D.S."/>
        </authorList>
    </citation>
    <scope>NUCLEOTIDE SEQUENCE [LARGE SCALE GENOMIC DNA]</scope>
    <source>
        <strain evidence="2 3">TUFC12733</strain>
    </source>
</reference>
<evidence type="ECO:0000313" key="2">
    <source>
        <dbReference type="EMBL" id="KZO92043.1"/>
    </source>
</evidence>
<dbReference type="Proteomes" id="UP000076738">
    <property type="component" value="Unassembled WGS sequence"/>
</dbReference>
<proteinExistence type="predicted"/>
<evidence type="ECO:0000256" key="1">
    <source>
        <dbReference type="SAM" id="MobiDB-lite"/>
    </source>
</evidence>
<dbReference type="STRING" id="1330018.A0A167HW01"/>
<evidence type="ECO:0008006" key="4">
    <source>
        <dbReference type="Google" id="ProtNLM"/>
    </source>
</evidence>
<gene>
    <name evidence="2" type="ORF">CALVIDRAFT_601856</name>
</gene>
<organism evidence="2 3">
    <name type="scientific">Calocera viscosa (strain TUFC12733)</name>
    <dbReference type="NCBI Taxonomy" id="1330018"/>
    <lineage>
        <taxon>Eukaryota</taxon>
        <taxon>Fungi</taxon>
        <taxon>Dikarya</taxon>
        <taxon>Basidiomycota</taxon>
        <taxon>Agaricomycotina</taxon>
        <taxon>Dacrymycetes</taxon>
        <taxon>Dacrymycetales</taxon>
        <taxon>Dacrymycetaceae</taxon>
        <taxon>Calocera</taxon>
    </lineage>
</organism>
<protein>
    <recommendedName>
        <fullName evidence="4">BZIP domain-containing protein</fullName>
    </recommendedName>
</protein>
<dbReference type="EMBL" id="KV417315">
    <property type="protein sequence ID" value="KZO92043.1"/>
    <property type="molecule type" value="Genomic_DNA"/>
</dbReference>
<feature type="compositionally biased region" description="Acidic residues" evidence="1">
    <location>
        <begin position="158"/>
        <end position="176"/>
    </location>
</feature>
<feature type="compositionally biased region" description="Polar residues" evidence="1">
    <location>
        <begin position="41"/>
        <end position="59"/>
    </location>
</feature>
<name>A0A167HW01_CALVF</name>
<evidence type="ECO:0000313" key="3">
    <source>
        <dbReference type="Proteomes" id="UP000076738"/>
    </source>
</evidence>
<feature type="compositionally biased region" description="Basic and acidic residues" evidence="1">
    <location>
        <begin position="202"/>
        <end position="240"/>
    </location>
</feature>
<feature type="region of interest" description="Disordered" evidence="1">
    <location>
        <begin position="111"/>
        <end position="240"/>
    </location>
</feature>
<keyword evidence="3" id="KW-1185">Reference proteome</keyword>
<feature type="non-terminal residue" evidence="2">
    <location>
        <position position="240"/>
    </location>
</feature>
<dbReference type="AlphaFoldDB" id="A0A167HW01"/>
<accession>A0A167HW01</accession>